<dbReference type="Proteomes" id="UP000663193">
    <property type="component" value="Chromosome 7"/>
</dbReference>
<dbReference type="RefSeq" id="XP_001804101.1">
    <property type="nucleotide sequence ID" value="XM_001804049.1"/>
</dbReference>
<dbReference type="AlphaFoldDB" id="A0A7U2F1X0"/>
<dbReference type="EMBL" id="CP069029">
    <property type="protein sequence ID" value="QRC97226.1"/>
    <property type="molecule type" value="Genomic_DNA"/>
</dbReference>
<dbReference type="VEuPathDB" id="FungiDB:JI435_139000"/>
<accession>A0A7U2F1X0</accession>
<sequence>MDDNSIAIEHEFRKVEIDLGLHISDRAGRIRSVRDLIVGVFWIVQMQEEAEYGDERIRSGFTTDENLLMFAFGKYSEFKVQGYNIVARSFPKDYDVLNNNEPGESLSQTYGYWYENGSRNDDDIVIGASGHFLHYLSVLPDRFFQPLKPFEGLQALQGPKGLDIKRYRTVFQEIREGVKVQTSNFWIVGTKKGDASMFSWDISTSLAHVIALKKRDADDQLILSYDLSREDWRIACFRTFYVVGERMLGPFSCNPANMLGSTSRLAKTFWKEAWDMAKKGKRVDDGPAIVPLEVDCAQDMEKIYDPEAENRGTDELLVEVCRLFWRAADVSMRFDQSNEDPGLATD</sequence>
<keyword evidence="2" id="KW-1185">Reference proteome</keyword>
<name>A0A7U2F1X0_PHANO</name>
<evidence type="ECO:0000313" key="1">
    <source>
        <dbReference type="EMBL" id="QRC97226.1"/>
    </source>
</evidence>
<dbReference type="KEGG" id="pno:SNOG_13900"/>
<organism evidence="1 2">
    <name type="scientific">Phaeosphaeria nodorum (strain SN15 / ATCC MYA-4574 / FGSC 10173)</name>
    <name type="common">Glume blotch fungus</name>
    <name type="synonym">Parastagonospora nodorum</name>
    <dbReference type="NCBI Taxonomy" id="321614"/>
    <lineage>
        <taxon>Eukaryota</taxon>
        <taxon>Fungi</taxon>
        <taxon>Dikarya</taxon>
        <taxon>Ascomycota</taxon>
        <taxon>Pezizomycotina</taxon>
        <taxon>Dothideomycetes</taxon>
        <taxon>Pleosporomycetidae</taxon>
        <taxon>Pleosporales</taxon>
        <taxon>Pleosporineae</taxon>
        <taxon>Phaeosphaeriaceae</taxon>
        <taxon>Parastagonospora</taxon>
    </lineage>
</organism>
<reference evidence="2" key="1">
    <citation type="journal article" date="2021" name="BMC Genomics">
        <title>Chromosome-level genome assembly and manually-curated proteome of model necrotroph Parastagonospora nodorum Sn15 reveals a genome-wide trove of candidate effector homologs, and redundancy of virulence-related functions within an accessory chromosome.</title>
        <authorList>
            <person name="Bertazzoni S."/>
            <person name="Jones D.A.B."/>
            <person name="Phan H.T."/>
            <person name="Tan K.-C."/>
            <person name="Hane J.K."/>
        </authorList>
    </citation>
    <scope>NUCLEOTIDE SEQUENCE [LARGE SCALE GENOMIC DNA]</scope>
    <source>
        <strain evidence="2">SN15 / ATCC MYA-4574 / FGSC 10173)</strain>
    </source>
</reference>
<gene>
    <name evidence="1" type="ORF">JI435_139000</name>
</gene>
<proteinExistence type="predicted"/>
<evidence type="ECO:0000313" key="2">
    <source>
        <dbReference type="Proteomes" id="UP000663193"/>
    </source>
</evidence>
<protein>
    <submittedName>
        <fullName evidence="1">Uncharacterized protein</fullName>
    </submittedName>
</protein>